<feature type="compositionally biased region" description="Basic and acidic residues" evidence="1">
    <location>
        <begin position="356"/>
        <end position="367"/>
    </location>
</feature>
<feature type="region of interest" description="Disordered" evidence="1">
    <location>
        <begin position="312"/>
        <end position="367"/>
    </location>
</feature>
<feature type="compositionally biased region" description="Polar residues" evidence="1">
    <location>
        <begin position="388"/>
        <end position="402"/>
    </location>
</feature>
<dbReference type="Gene3D" id="2.160.20.160">
    <property type="match status" value="1"/>
</dbReference>
<dbReference type="SUPFAM" id="SSF141072">
    <property type="entry name" value="CalX-like"/>
    <property type="match status" value="1"/>
</dbReference>
<feature type="non-terminal residue" evidence="2">
    <location>
        <position position="1"/>
    </location>
</feature>
<feature type="compositionally biased region" description="Basic and acidic residues" evidence="1">
    <location>
        <begin position="549"/>
        <end position="558"/>
    </location>
</feature>
<dbReference type="Gene3D" id="2.60.40.2030">
    <property type="match status" value="1"/>
</dbReference>
<evidence type="ECO:0000313" key="3">
    <source>
        <dbReference type="Proteomes" id="UP000188573"/>
    </source>
</evidence>
<dbReference type="EMBL" id="MLAG01000004">
    <property type="protein sequence ID" value="OOF84136.1"/>
    <property type="molecule type" value="Genomic_DNA"/>
</dbReference>
<proteinExistence type="predicted"/>
<feature type="compositionally biased region" description="Polar residues" evidence="1">
    <location>
        <begin position="164"/>
        <end position="178"/>
    </location>
</feature>
<feature type="compositionally biased region" description="Basic and acidic residues" evidence="1">
    <location>
        <begin position="110"/>
        <end position="123"/>
    </location>
</feature>
<dbReference type="InterPro" id="IPR013783">
    <property type="entry name" value="Ig-like_fold"/>
</dbReference>
<feature type="compositionally biased region" description="Basic and acidic residues" evidence="1">
    <location>
        <begin position="525"/>
        <end position="540"/>
    </location>
</feature>
<sequence length="1947" mass="201398">ELDDGIQVEVTPPADNVKPGDKVVVELKDKDGNPDLDGDGNPVKVEKDIPEGWTPGNPIEVTIPKDKLPTDEDGKVKDGDYTVVGKIEDPAGNVSKETDAPISIDTGVPGDKDGDGVADDKGKPIVSIQDGGDDKLNGTEVTDGQAKATITFPENAGYEAGDTLTVTNPDGTTQTFTLTDSDIANGKEITFPVTEGEENVVKAKVTDPAGNSSLEGEDKATVDTQAPSAPTSVEIGNGDEFITPTEITDGKVPVKVGLPDDAKVGDKVVVTPEGGEPVEKVLTPDDITAGEVTLDVPAPNEGEKLKVDAKVVDEAGNEGTPLTDEATRDTKVPGDSDNDGQPDAEGQPVVAIQDGGDEKLNGTEVTDGKAKATITFPENAGYEAGDTLTVTNPDGSTQTFTLTDSDIANGKEITFPVTEGEENVVKAKVTDPAGNSSLEGEDKATVDTLAPNAPKSVEIGNGDEFITPTEITDGKVPVKVGLPDDAKVGDKVVVTPEGGQPVEHVLTGDDITAGKVTVNVPAPNEGEKLKVDAKVVDEAGNKSAPLTDEATRDTKVPGDSDNDGQPDENGQPVVTIQDGGDDKLNGTEVTDGKAKATITFPENAGYEAGDTLTVTNPDGSTQTFTLTDSDIANGKEITFPVKEGEENVVKAKVTDPAGNSSLEGEDKATVDTQAPSAPTSVEIGNGDDFITPGEITDGKVPVKVGLPDDAKVGDKVVVTPEGGEPVEKELTPEDITAGEVTVDVPAPNEGEKLKVDAKVVDEAGNEGTPLTDEATRDTQAPDSSTTTITVDTVAGADNKIDPTEAKQATQAVTGKVTGEFKAGDAIVIKVGDEVIGNGTVNADGTFSVDVPTEKLTGAADKKVTATITATDPAGNTGDITSAEKPYEVDLGRTAPTVTIGTAENKLAGSDVEYIVKSEITTEGTGESAVEKVSVSVEIPTDAKAGDTLTLTTNTDSAPITYTVKAEDIGTTITQSVTAPTDGEKLEVSATITSVTDTTVVSDPGTAEATRDTSAKIGITIGEKPFFKEHLDSEQGSYGVIRVSDDLQTQYNVSYGSGGTVSESAIGELPLVLHSGEVNKDGEFRTTFTLPTDAKVGETLRYTITTDGEGDEKIVKEGTHTLTQADLDEGKVYVMAKAPELQMRNVVVEATLTDLLGNEGEQTAQAIRARFPYSSSNTDSADLAAQISLSVSGSTVTQAADGSTVQAAQEGVDGSKLTYTLNLSVSAASDYKVAVKLNVAGTTVDINDYTVEGAEFYPEGLTGDRTTTAPHVIVTVPKGAKTASFTITPKDDNTQEGTEYINAELSKDVYNYGSTEAHKASGKFYGYSEQDSAKAAILDAVPPKVSIAVTGDITEDVLYPATAEDKSSTTVLTYTVSLDQAKATDTVVKVALTGKATPNTDYTIKVGDNTVTGEDHSQTLGEGEGAETLTGKVIEVTIPAGQTSATFTIDPISEENADTFNFEGPENVIATIQASADNKYTVAELNEATNSGERAIGLILDANPVALPHLNGDFSLAYGTSSSWFEKNINANEARTVSTIPGKYTYKAGAITRVDTGDAMTTTDRDDQLYIGYYSNGAASSTAGNFANFSDVGGARLQTDNGASYSTIDMGKGNDVLMVRGMQRTLGDSQTNVYLGEGDDTYELGGNFGETKVEGSKAVIFAEADNDTISIGGHSNGNLYAGSGSDTVTIDGIANGIIDLGSGRTMPDRYLATYLDGRSLGNDNNTDLATDANILVIKGTGILAGTGHTSEIYGGAGDDSVTIAKGSYVSEMNLGDGNNVVIIQDSLGILANGGSITTGAGNDHITIQGNIVGNSKVETGAGDDTLLVGENFNGGEGNDTLTVTGAGRTINFAGILNVETIDLNGSGANTLTNVLADNVNKSTPGSIYIKGGADDKVNIGTQNLLGTNLKEGSKTWSKGATVEKDGVSYDTWSDGSAMIYIQEGVQVI</sequence>
<feature type="compositionally biased region" description="Basic and acidic residues" evidence="1">
    <location>
        <begin position="325"/>
        <end position="334"/>
    </location>
</feature>
<dbReference type="PRINTS" id="PR00313">
    <property type="entry name" value="CABNDNGRPT"/>
</dbReference>
<feature type="region of interest" description="Disordered" evidence="1">
    <location>
        <begin position="205"/>
        <end position="245"/>
    </location>
</feature>
<dbReference type="Proteomes" id="UP000188573">
    <property type="component" value="Unassembled WGS sequence"/>
</dbReference>
<dbReference type="NCBIfam" id="NF012196">
    <property type="entry name" value="Ig_like_ice"/>
    <property type="match status" value="1"/>
</dbReference>
<dbReference type="InterPro" id="IPR049826">
    <property type="entry name" value="Ig-like_ice"/>
</dbReference>
<feature type="compositionally biased region" description="Basic and acidic residues" evidence="1">
    <location>
        <begin position="18"/>
        <end position="33"/>
    </location>
</feature>
<feature type="region of interest" description="Disordered" evidence="1">
    <location>
        <begin position="1"/>
        <end position="140"/>
    </location>
</feature>
<name>A0A1V3L2F4_9PAST</name>
<organism evidence="2 3">
    <name type="scientific">Rodentibacter ratti</name>
    <dbReference type="NCBI Taxonomy" id="1906745"/>
    <lineage>
        <taxon>Bacteria</taxon>
        <taxon>Pseudomonadati</taxon>
        <taxon>Pseudomonadota</taxon>
        <taxon>Gammaproteobacteria</taxon>
        <taxon>Pasteurellales</taxon>
        <taxon>Pasteurellaceae</taxon>
        <taxon>Rodentibacter</taxon>
    </lineage>
</organism>
<feature type="compositionally biased region" description="Polar residues" evidence="1">
    <location>
        <begin position="670"/>
        <end position="679"/>
    </location>
</feature>
<gene>
    <name evidence="2" type="ORF">BKG92_01220</name>
</gene>
<dbReference type="SUPFAM" id="SSF51120">
    <property type="entry name" value="beta-Roll"/>
    <property type="match status" value="1"/>
</dbReference>
<dbReference type="Gene3D" id="2.60.40.10">
    <property type="entry name" value="Immunoglobulins"/>
    <property type="match status" value="4"/>
</dbReference>
<feature type="compositionally biased region" description="Polar residues" evidence="1">
    <location>
        <begin position="222"/>
        <end position="231"/>
    </location>
</feature>
<feature type="region of interest" description="Disordered" evidence="1">
    <location>
        <begin position="518"/>
        <end position="601"/>
    </location>
</feature>
<evidence type="ECO:0000313" key="2">
    <source>
        <dbReference type="EMBL" id="OOF84136.1"/>
    </source>
</evidence>
<dbReference type="RefSeq" id="WP_077495391.1">
    <property type="nucleotide sequence ID" value="NZ_MLAG01000004.1"/>
</dbReference>
<feature type="region of interest" description="Disordered" evidence="1">
    <location>
        <begin position="383"/>
        <end position="402"/>
    </location>
</feature>
<feature type="compositionally biased region" description="Basic and acidic residues" evidence="1">
    <location>
        <begin position="63"/>
        <end position="80"/>
    </location>
</feature>
<feature type="compositionally biased region" description="Basic and acidic residues" evidence="1">
    <location>
        <begin position="580"/>
        <end position="594"/>
    </location>
</feature>
<evidence type="ECO:0000256" key="1">
    <source>
        <dbReference type="SAM" id="MobiDB-lite"/>
    </source>
</evidence>
<protein>
    <submittedName>
        <fullName evidence="2">Uncharacterized protein</fullName>
    </submittedName>
</protein>
<feature type="region of interest" description="Disordered" evidence="1">
    <location>
        <begin position="652"/>
        <end position="707"/>
    </location>
</feature>
<accession>A0A1V3L2F4</accession>
<feature type="region of interest" description="Disordered" evidence="1">
    <location>
        <begin position="159"/>
        <end position="178"/>
    </location>
</feature>
<feature type="region of interest" description="Disordered" evidence="1">
    <location>
        <begin position="607"/>
        <end position="626"/>
    </location>
</feature>
<dbReference type="InterPro" id="IPR011049">
    <property type="entry name" value="Serralysin-like_metalloprot_C"/>
</dbReference>
<comment type="caution">
    <text evidence="2">The sequence shown here is derived from an EMBL/GenBank/DDBJ whole genome shotgun (WGS) entry which is preliminary data.</text>
</comment>
<keyword evidence="3" id="KW-1185">Reference proteome</keyword>
<dbReference type="InterPro" id="IPR038081">
    <property type="entry name" value="CalX-like_sf"/>
</dbReference>
<reference evidence="2 3" key="1">
    <citation type="submission" date="2016-10" db="EMBL/GenBank/DDBJ databases">
        <title>Rodentibacter gen. nov. and new species.</title>
        <authorList>
            <person name="Christensen H."/>
        </authorList>
    </citation>
    <scope>NUCLEOTIDE SEQUENCE [LARGE SCALE GENOMIC DNA]</scope>
    <source>
        <strain evidence="2 3">Ac81</strain>
    </source>
</reference>
<feature type="region of interest" description="Disordered" evidence="1">
    <location>
        <begin position="764"/>
        <end position="785"/>
    </location>
</feature>
<feature type="compositionally biased region" description="Polar residues" evidence="1">
    <location>
        <begin position="612"/>
        <end position="626"/>
    </location>
</feature>